<dbReference type="Proteomes" id="UP000443582">
    <property type="component" value="Unassembled WGS sequence"/>
</dbReference>
<name>A0ABY0IE08_9BACT</name>
<evidence type="ECO:0000256" key="2">
    <source>
        <dbReference type="ARBA" id="ARBA00022692"/>
    </source>
</evidence>
<feature type="transmembrane region" description="Helical" evidence="5">
    <location>
        <begin position="6"/>
        <end position="25"/>
    </location>
</feature>
<dbReference type="PANTHER" id="PTHR35814:SF1">
    <property type="entry name" value="GLUTATHIONE S-TRANSFERASE-RELATED"/>
    <property type="match status" value="1"/>
</dbReference>
<evidence type="ECO:0000256" key="3">
    <source>
        <dbReference type="ARBA" id="ARBA00022989"/>
    </source>
</evidence>
<accession>A0ABY0IE08</accession>
<dbReference type="InterPro" id="IPR023352">
    <property type="entry name" value="MAPEG-like_dom_sf"/>
</dbReference>
<keyword evidence="4 5" id="KW-0472">Membrane</keyword>
<sequence>MELQIFYRYCGVLGLIYLLLTFYVIRMRWKHRVGLGHGKNEHMTKAVRIHGNYNEYVPFILMLTYFAIQKNAINLMAIHFLLGGLVLSRISHFIGLRKSAGSTIYRMFGTGVIIVALFAISITLLG</sequence>
<feature type="transmembrane region" description="Helical" evidence="5">
    <location>
        <begin position="72"/>
        <end position="92"/>
    </location>
</feature>
<dbReference type="RefSeq" id="WP_114706264.1">
    <property type="nucleotide sequence ID" value="NZ_QDKL01000002.1"/>
</dbReference>
<evidence type="ECO:0000256" key="5">
    <source>
        <dbReference type="SAM" id="Phobius"/>
    </source>
</evidence>
<protein>
    <submittedName>
        <fullName evidence="6">Glutathione S-transferase</fullName>
    </submittedName>
</protein>
<evidence type="ECO:0000313" key="7">
    <source>
        <dbReference type="Proteomes" id="UP000443582"/>
    </source>
</evidence>
<reference evidence="7" key="1">
    <citation type="journal article" date="2019" name="Int. J. Syst. Evol. Microbiol.">
        <title>Halobacteriovorax valvorus sp. nov., a novel prokaryotic predator isolated from coastal seawater of China.</title>
        <authorList>
            <person name="Chen M.-X."/>
        </authorList>
    </citation>
    <scope>NUCLEOTIDE SEQUENCE [LARGE SCALE GENOMIC DNA]</scope>
    <source>
        <strain evidence="7">BL9</strain>
    </source>
</reference>
<evidence type="ECO:0000313" key="6">
    <source>
        <dbReference type="EMBL" id="RZF21197.1"/>
    </source>
</evidence>
<dbReference type="PANTHER" id="PTHR35814">
    <property type="match status" value="1"/>
</dbReference>
<keyword evidence="7" id="KW-1185">Reference proteome</keyword>
<dbReference type="InterPro" id="IPR001129">
    <property type="entry name" value="Membr-assoc_MAPEG"/>
</dbReference>
<organism evidence="6 7">
    <name type="scientific">Halobacteriovorax vibrionivorans</name>
    <dbReference type="NCBI Taxonomy" id="2152716"/>
    <lineage>
        <taxon>Bacteria</taxon>
        <taxon>Pseudomonadati</taxon>
        <taxon>Bdellovibrionota</taxon>
        <taxon>Bacteriovoracia</taxon>
        <taxon>Bacteriovoracales</taxon>
        <taxon>Halobacteriovoraceae</taxon>
        <taxon>Halobacteriovorax</taxon>
    </lineage>
</organism>
<dbReference type="Pfam" id="PF01124">
    <property type="entry name" value="MAPEG"/>
    <property type="match status" value="1"/>
</dbReference>
<evidence type="ECO:0000256" key="1">
    <source>
        <dbReference type="ARBA" id="ARBA00004370"/>
    </source>
</evidence>
<evidence type="ECO:0000256" key="4">
    <source>
        <dbReference type="ARBA" id="ARBA00023136"/>
    </source>
</evidence>
<gene>
    <name evidence="6" type="ORF">DAY19_05820</name>
</gene>
<dbReference type="EMBL" id="QDKL01000002">
    <property type="protein sequence ID" value="RZF21197.1"/>
    <property type="molecule type" value="Genomic_DNA"/>
</dbReference>
<feature type="transmembrane region" description="Helical" evidence="5">
    <location>
        <begin position="104"/>
        <end position="125"/>
    </location>
</feature>
<comment type="caution">
    <text evidence="6">The sequence shown here is derived from an EMBL/GenBank/DDBJ whole genome shotgun (WGS) entry which is preliminary data.</text>
</comment>
<keyword evidence="2 5" id="KW-0812">Transmembrane</keyword>
<proteinExistence type="predicted"/>
<comment type="subcellular location">
    <subcellularLocation>
        <location evidence="1">Membrane</location>
    </subcellularLocation>
</comment>
<dbReference type="SUPFAM" id="SSF161084">
    <property type="entry name" value="MAPEG domain-like"/>
    <property type="match status" value="1"/>
</dbReference>
<dbReference type="Gene3D" id="1.20.120.550">
    <property type="entry name" value="Membrane associated eicosanoid/glutathione metabolism-like domain"/>
    <property type="match status" value="1"/>
</dbReference>
<keyword evidence="3 5" id="KW-1133">Transmembrane helix</keyword>